<dbReference type="Gene3D" id="3.30.429.10">
    <property type="entry name" value="Macrophage Migration Inhibitory Factor"/>
    <property type="match status" value="1"/>
</dbReference>
<dbReference type="InterPro" id="IPR014347">
    <property type="entry name" value="Tautomerase/MIF_sf"/>
</dbReference>
<dbReference type="Proteomes" id="UP001206890">
    <property type="component" value="Unassembled WGS sequence"/>
</dbReference>
<dbReference type="EMBL" id="JBFTEZ010000002">
    <property type="protein sequence ID" value="MEX6465266.1"/>
    <property type="molecule type" value="Genomic_DNA"/>
</dbReference>
<keyword evidence="2" id="KW-0413">Isomerase</keyword>
<comment type="similarity">
    <text evidence="1">Belongs to the 4-oxalocrotonate tautomerase family.</text>
</comment>
<accession>A0A177KRB0</accession>
<dbReference type="GO" id="GO:0016853">
    <property type="term" value="F:isomerase activity"/>
    <property type="evidence" value="ECO:0007669"/>
    <property type="project" value="UniProtKB-KW"/>
</dbReference>
<dbReference type="Proteomes" id="UP000295805">
    <property type="component" value="Unassembled WGS sequence"/>
</dbReference>
<gene>
    <name evidence="5" type="ORF">AB6N35_13145</name>
    <name evidence="6" type="ORF">EDD19_10424</name>
    <name evidence="4" type="ORF">M3D93_05345</name>
</gene>
<dbReference type="EMBL" id="JALXTC010000016">
    <property type="protein sequence ID" value="MCT2117182.1"/>
    <property type="molecule type" value="Genomic_DNA"/>
</dbReference>
<dbReference type="EMBL" id="SMCX01000004">
    <property type="protein sequence ID" value="TCW25305.1"/>
    <property type="molecule type" value="Genomic_DNA"/>
</dbReference>
<evidence type="ECO:0000256" key="1">
    <source>
        <dbReference type="ARBA" id="ARBA00006723"/>
    </source>
</evidence>
<keyword evidence="8" id="KW-1185">Reference proteome</keyword>
<dbReference type="Pfam" id="PF01361">
    <property type="entry name" value="Tautomerase"/>
    <property type="match status" value="1"/>
</dbReference>
<protein>
    <submittedName>
        <fullName evidence="4 6">4-oxalocrotonate tautomerase</fullName>
    </submittedName>
</protein>
<comment type="caution">
    <text evidence="6">The sequence shown here is derived from an EMBL/GenBank/DDBJ whole genome shotgun (WGS) entry which is preliminary data.</text>
</comment>
<dbReference type="RefSeq" id="WP_007632015.1">
    <property type="nucleotide sequence ID" value="NZ_CP143053.1"/>
</dbReference>
<evidence type="ECO:0000259" key="3">
    <source>
        <dbReference type="Pfam" id="PF01361"/>
    </source>
</evidence>
<dbReference type="PANTHER" id="PTHR35530">
    <property type="entry name" value="TAUTOMERASE-RELATED"/>
    <property type="match status" value="1"/>
</dbReference>
<dbReference type="PANTHER" id="PTHR35530:SF1">
    <property type="entry name" value="2-HYDROXYMUCONATE TAUTOMERASE"/>
    <property type="match status" value="1"/>
</dbReference>
<sequence>MPFIQINQLDGMTAEGKARVIEAVTAAYAEASGKDPAKVWVHVNDMPHDSFGIGGKALG</sequence>
<evidence type="ECO:0000256" key="2">
    <source>
        <dbReference type="ARBA" id="ARBA00023235"/>
    </source>
</evidence>
<feature type="domain" description="4-oxalocrotonate tautomerase-like" evidence="3">
    <location>
        <begin position="2"/>
        <end position="58"/>
    </location>
</feature>
<dbReference type="SUPFAM" id="SSF55331">
    <property type="entry name" value="Tautomerase/MIF"/>
    <property type="match status" value="1"/>
</dbReference>
<reference evidence="5" key="4">
    <citation type="submission" date="2024-07" db="EMBL/GenBank/DDBJ databases">
        <authorList>
            <person name="Wildschutte H."/>
        </authorList>
    </citation>
    <scope>NUCLEOTIDE SEQUENCE</scope>
    <source>
        <strain evidence="5">N60</strain>
    </source>
</reference>
<name>A0A177KRB0_9ACTN</name>
<organism evidence="6 7">
    <name type="scientific">Dietzia cinnamea</name>
    <dbReference type="NCBI Taxonomy" id="321318"/>
    <lineage>
        <taxon>Bacteria</taxon>
        <taxon>Bacillati</taxon>
        <taxon>Actinomycetota</taxon>
        <taxon>Actinomycetes</taxon>
        <taxon>Mycobacteriales</taxon>
        <taxon>Dietziaceae</taxon>
        <taxon>Dietzia</taxon>
    </lineage>
</organism>
<dbReference type="AlphaFoldDB" id="A0A177KRB0"/>
<dbReference type="InterPro" id="IPR004370">
    <property type="entry name" value="4-OT-like_dom"/>
</dbReference>
<evidence type="ECO:0000313" key="7">
    <source>
        <dbReference type="Proteomes" id="UP000295805"/>
    </source>
</evidence>
<dbReference type="OrthoDB" id="4965437at2"/>
<proteinExistence type="inferred from homology"/>
<evidence type="ECO:0000313" key="4">
    <source>
        <dbReference type="EMBL" id="MCT2117182.1"/>
    </source>
</evidence>
<reference evidence="8" key="3">
    <citation type="submission" date="2024-07" db="EMBL/GenBank/DDBJ databases">
        <title>Pseudomonas strain that inhibits Aeromonas fish pathogens.</title>
        <authorList>
            <person name="Wildschutte H."/>
        </authorList>
    </citation>
    <scope>NUCLEOTIDE SEQUENCE [LARGE SCALE GENOMIC DNA]</scope>
    <source>
        <strain evidence="8">n60</strain>
    </source>
</reference>
<evidence type="ECO:0000313" key="5">
    <source>
        <dbReference type="EMBL" id="MEX6465266.1"/>
    </source>
</evidence>
<dbReference type="Proteomes" id="UP001560293">
    <property type="component" value="Unassembled WGS sequence"/>
</dbReference>
<reference evidence="4" key="2">
    <citation type="submission" date="2022-04" db="EMBL/GenBank/DDBJ databases">
        <title>Human microbiome associated bacterial genomes.</title>
        <authorList>
            <person name="Sandstrom S."/>
            <person name="Salamzade R."/>
            <person name="Kalan L.R."/>
        </authorList>
    </citation>
    <scope>NUCLEOTIDE SEQUENCE</scope>
    <source>
        <strain evidence="4">P3-SID1762</strain>
    </source>
</reference>
<dbReference type="GeneID" id="89530316"/>
<reference evidence="6 7" key="1">
    <citation type="submission" date="2019-03" db="EMBL/GenBank/DDBJ databases">
        <title>Root nodule microbial communities of legume samples collected from USA, Mexico and Botswana.</title>
        <authorList>
            <person name="Hirsch A."/>
        </authorList>
    </citation>
    <scope>NUCLEOTIDE SEQUENCE [LARGE SCALE GENOMIC DNA]</scope>
    <source>
        <strain evidence="6 7">55</strain>
    </source>
</reference>
<evidence type="ECO:0000313" key="6">
    <source>
        <dbReference type="EMBL" id="TCW25305.1"/>
    </source>
</evidence>
<evidence type="ECO:0000313" key="8">
    <source>
        <dbReference type="Proteomes" id="UP001560293"/>
    </source>
</evidence>